<proteinExistence type="predicted"/>
<organism evidence="2 3">
    <name type="scientific">Roridomyces roridus</name>
    <dbReference type="NCBI Taxonomy" id="1738132"/>
    <lineage>
        <taxon>Eukaryota</taxon>
        <taxon>Fungi</taxon>
        <taxon>Dikarya</taxon>
        <taxon>Basidiomycota</taxon>
        <taxon>Agaricomycotina</taxon>
        <taxon>Agaricomycetes</taxon>
        <taxon>Agaricomycetidae</taxon>
        <taxon>Agaricales</taxon>
        <taxon>Marasmiineae</taxon>
        <taxon>Mycenaceae</taxon>
        <taxon>Roridomyces</taxon>
    </lineage>
</organism>
<reference evidence="2" key="1">
    <citation type="submission" date="2023-03" db="EMBL/GenBank/DDBJ databases">
        <title>Massive genome expansion in bonnet fungi (Mycena s.s.) driven by repeated elements and novel gene families across ecological guilds.</title>
        <authorList>
            <consortium name="Lawrence Berkeley National Laboratory"/>
            <person name="Harder C.B."/>
            <person name="Miyauchi S."/>
            <person name="Viragh M."/>
            <person name="Kuo A."/>
            <person name="Thoen E."/>
            <person name="Andreopoulos B."/>
            <person name="Lu D."/>
            <person name="Skrede I."/>
            <person name="Drula E."/>
            <person name="Henrissat B."/>
            <person name="Morin E."/>
            <person name="Kohler A."/>
            <person name="Barry K."/>
            <person name="LaButti K."/>
            <person name="Morin E."/>
            <person name="Salamov A."/>
            <person name="Lipzen A."/>
            <person name="Mereny Z."/>
            <person name="Hegedus B."/>
            <person name="Baldrian P."/>
            <person name="Stursova M."/>
            <person name="Weitz H."/>
            <person name="Taylor A."/>
            <person name="Grigoriev I.V."/>
            <person name="Nagy L.G."/>
            <person name="Martin F."/>
            <person name="Kauserud H."/>
        </authorList>
    </citation>
    <scope>NUCLEOTIDE SEQUENCE</scope>
    <source>
        <strain evidence="2">9284</strain>
    </source>
</reference>
<sequence>MPTSVDMLDFCKGCAVKFKSNPSARDVQCWGCGASCASTASAPPTNDDQIPVLTYPVNMQPMPEKARYFSHSKPYHPDPYAMHPASKYHGPHLIGLSSVPVISKPSSPPPPPVRRPSPPKPRPMVPLVGKTPATTPSSSCYRTDLRLPPSVLALSTLPPPPPPPIGRPSLFKAGPIVPLVGKTPAKTPVPTPTVYQTLQLLLDDLNHLLYTPHEAQPFYFRGTCAIIADPAVEFVQKLGDVAQQVVERTALSFNPQTLDIQSSAHAASTITRTQALWMGGTLATSGVSCTRCRHTLSIGIERCHGPLIRGSDISGYQGQRISVDLRHWVE</sequence>
<dbReference type="AlphaFoldDB" id="A0AAD7FPU7"/>
<evidence type="ECO:0000313" key="2">
    <source>
        <dbReference type="EMBL" id="KAJ7636375.1"/>
    </source>
</evidence>
<feature type="compositionally biased region" description="Polar residues" evidence="1">
    <location>
        <begin position="132"/>
        <end position="141"/>
    </location>
</feature>
<evidence type="ECO:0000256" key="1">
    <source>
        <dbReference type="SAM" id="MobiDB-lite"/>
    </source>
</evidence>
<dbReference type="Proteomes" id="UP001221142">
    <property type="component" value="Unassembled WGS sequence"/>
</dbReference>
<comment type="caution">
    <text evidence="2">The sequence shown here is derived from an EMBL/GenBank/DDBJ whole genome shotgun (WGS) entry which is preliminary data.</text>
</comment>
<accession>A0AAD7FPU7</accession>
<dbReference type="EMBL" id="JARKIF010000006">
    <property type="protein sequence ID" value="KAJ7636375.1"/>
    <property type="molecule type" value="Genomic_DNA"/>
</dbReference>
<feature type="region of interest" description="Disordered" evidence="1">
    <location>
        <begin position="99"/>
        <end position="141"/>
    </location>
</feature>
<keyword evidence="3" id="KW-1185">Reference proteome</keyword>
<evidence type="ECO:0000313" key="3">
    <source>
        <dbReference type="Proteomes" id="UP001221142"/>
    </source>
</evidence>
<feature type="compositionally biased region" description="Pro residues" evidence="1">
    <location>
        <begin position="106"/>
        <end position="124"/>
    </location>
</feature>
<name>A0AAD7FPU7_9AGAR</name>
<gene>
    <name evidence="2" type="ORF">FB45DRAFT_906479</name>
</gene>
<protein>
    <submittedName>
        <fullName evidence="2">Uncharacterized protein</fullName>
    </submittedName>
</protein>